<dbReference type="InterPro" id="IPR018616">
    <property type="entry name" value="GUCD1"/>
</dbReference>
<dbReference type="Gene3D" id="3.90.70.10">
    <property type="entry name" value="Cysteine proteinases"/>
    <property type="match status" value="1"/>
</dbReference>
<dbReference type="Pfam" id="PF09778">
    <property type="entry name" value="Guanylate_cyc_2"/>
    <property type="match status" value="1"/>
</dbReference>
<proteinExistence type="predicted"/>
<name>A0A1Y1KSM5_PHOPY</name>
<dbReference type="PANTHER" id="PTHR31400">
    <property type="entry name" value="GUANYLYL CYCLASE DOMAIN CONTAINING PROTEIN 1 GUCD1"/>
    <property type="match status" value="1"/>
</dbReference>
<protein>
    <recommendedName>
        <fullName evidence="2">Protein GUCD1</fullName>
    </recommendedName>
</protein>
<sequence length="231" mass="26961">MEESVVDLRELPEKVFINLRHSRQRYDWDCGIACVLMVLTEADRESFMRDFVSVCKDEGFHRSTWTIDLCYLLRRYNVDHNFYTVTIGIHPGYHSNAFYRTVLAKDEQRINSRFGEAKMYGINVHEGSVEIVTILRHLRLNGPAIVLTNARLLTCDLCKLNKVSLELRQCLPWPAGYQGHYIVLCGYNKSRRKVYYRNPSFHNRVCVMSIDALEDARKSYGTDEDLILIDL</sequence>
<dbReference type="PANTHER" id="PTHR31400:SF1">
    <property type="entry name" value="PROTEIN GUCD1"/>
    <property type="match status" value="1"/>
</dbReference>
<organism evidence="1">
    <name type="scientific">Photinus pyralis</name>
    <name type="common">Common eastern firefly</name>
    <name type="synonym">Lampyris pyralis</name>
    <dbReference type="NCBI Taxonomy" id="7054"/>
    <lineage>
        <taxon>Eukaryota</taxon>
        <taxon>Metazoa</taxon>
        <taxon>Ecdysozoa</taxon>
        <taxon>Arthropoda</taxon>
        <taxon>Hexapoda</taxon>
        <taxon>Insecta</taxon>
        <taxon>Pterygota</taxon>
        <taxon>Neoptera</taxon>
        <taxon>Endopterygota</taxon>
        <taxon>Coleoptera</taxon>
        <taxon>Polyphaga</taxon>
        <taxon>Elateriformia</taxon>
        <taxon>Elateroidea</taxon>
        <taxon>Lampyridae</taxon>
        <taxon>Lampyrinae</taxon>
        <taxon>Photinus</taxon>
    </lineage>
</organism>
<dbReference type="EMBL" id="GEZM01078468">
    <property type="protein sequence ID" value="JAV62685.1"/>
    <property type="molecule type" value="Transcribed_RNA"/>
</dbReference>
<reference evidence="1" key="1">
    <citation type="journal article" date="2016" name="Sci. Rep.">
        <title>Molecular characterization of firefly nuptial gifts: a multi-omics approach sheds light on postcopulatory sexual selection.</title>
        <authorList>
            <person name="Al-Wathiqui N."/>
            <person name="Fallon T.R."/>
            <person name="South A."/>
            <person name="Weng J.K."/>
            <person name="Lewis S.M."/>
        </authorList>
    </citation>
    <scope>NUCLEOTIDE SEQUENCE</scope>
</reference>
<dbReference type="AlphaFoldDB" id="A0A1Y1KSM5"/>
<evidence type="ECO:0008006" key="2">
    <source>
        <dbReference type="Google" id="ProtNLM"/>
    </source>
</evidence>
<accession>A0A1Y1KSM5</accession>
<evidence type="ECO:0000313" key="1">
    <source>
        <dbReference type="EMBL" id="JAV62685.1"/>
    </source>
</evidence>